<comment type="caution">
    <text evidence="1">The sequence shown here is derived from an EMBL/GenBank/DDBJ whole genome shotgun (WGS) entry which is preliminary data.</text>
</comment>
<dbReference type="Proteomes" id="UP000198382">
    <property type="component" value="Unassembled WGS sequence"/>
</dbReference>
<dbReference type="RefSeq" id="WP_074662276.1">
    <property type="nucleotide sequence ID" value="NZ_MUGV01000009.1"/>
</dbReference>
<keyword evidence="2" id="KW-1185">Reference proteome</keyword>
<name>A0ABX4BV04_FLAFR</name>
<dbReference type="PROSITE" id="PS51257">
    <property type="entry name" value="PROKAR_LIPOPROTEIN"/>
    <property type="match status" value="1"/>
</dbReference>
<organism evidence="1 2">
    <name type="scientific">Flavobacterium frigidimaris</name>
    <dbReference type="NCBI Taxonomy" id="262320"/>
    <lineage>
        <taxon>Bacteria</taxon>
        <taxon>Pseudomonadati</taxon>
        <taxon>Bacteroidota</taxon>
        <taxon>Flavobacteriia</taxon>
        <taxon>Flavobacteriales</taxon>
        <taxon>Flavobacteriaceae</taxon>
        <taxon>Flavobacterium</taxon>
    </lineage>
</organism>
<accession>A0ABX4BV04</accession>
<gene>
    <name evidence="1" type="ORF">B0A65_04865</name>
</gene>
<proteinExistence type="predicted"/>
<protein>
    <recommendedName>
        <fullName evidence="3">TonB protein C-terminal</fullName>
    </recommendedName>
</protein>
<reference evidence="1 2" key="1">
    <citation type="submission" date="2016-11" db="EMBL/GenBank/DDBJ databases">
        <title>Whole genomes of Flavobacteriaceae.</title>
        <authorList>
            <person name="Stine C."/>
            <person name="Li C."/>
            <person name="Tadesse D."/>
        </authorList>
    </citation>
    <scope>NUCLEOTIDE SEQUENCE [LARGE SCALE GENOMIC DNA]</scope>
    <source>
        <strain evidence="1 2">DSM 15937</strain>
    </source>
</reference>
<dbReference type="EMBL" id="MUGV01000009">
    <property type="protein sequence ID" value="OXA81078.1"/>
    <property type="molecule type" value="Genomic_DNA"/>
</dbReference>
<evidence type="ECO:0000313" key="2">
    <source>
        <dbReference type="Proteomes" id="UP000198382"/>
    </source>
</evidence>
<dbReference type="Gene3D" id="3.30.1150.10">
    <property type="match status" value="1"/>
</dbReference>
<evidence type="ECO:0008006" key="3">
    <source>
        <dbReference type="Google" id="ProtNLM"/>
    </source>
</evidence>
<evidence type="ECO:0000313" key="1">
    <source>
        <dbReference type="EMBL" id="OXA81078.1"/>
    </source>
</evidence>
<sequence>MKKIFLILICILFVSCNFEKKDKKSRFDNISKKDTTCLKDVENAKVDIKKGKLIYCHTMGGLLYHGLRSEKEATLVFKQNNIEFKGIVVSDLVDENQTHCYCSFMKEKIIEKYGEKFIDSILTVSDKLYVKNITNDTLYYANCDKRPNYPNDKSDYQDEFSDVLQKEVETKITYPKDYKNRKNINDSAYAFVDIRFYVNKKGKATIANFNFIYDLQTNHKFDKELKEEIKKYLKTENWKPAQIRGKNVNSDMVFRYELK</sequence>